<dbReference type="SUPFAM" id="SSF47384">
    <property type="entry name" value="Homodimeric domain of signal transducing histidine kinase"/>
    <property type="match status" value="1"/>
</dbReference>
<comment type="catalytic activity">
    <reaction evidence="1">
        <text>ATP + protein L-histidine = ADP + protein N-phospho-L-histidine.</text>
        <dbReference type="EC" id="2.7.13.3"/>
    </reaction>
</comment>
<dbReference type="InterPro" id="IPR050351">
    <property type="entry name" value="BphY/WalK/GraS-like"/>
</dbReference>
<keyword evidence="8" id="KW-0547">Nucleotide-binding</keyword>
<dbReference type="AlphaFoldDB" id="A0A328TWL6"/>
<dbReference type="GO" id="GO:0016036">
    <property type="term" value="P:cellular response to phosphate starvation"/>
    <property type="evidence" value="ECO:0007669"/>
    <property type="project" value="TreeGrafter"/>
</dbReference>
<protein>
    <recommendedName>
        <fullName evidence="3">histidine kinase</fullName>
        <ecNumber evidence="3">2.7.13.3</ecNumber>
    </recommendedName>
</protein>
<keyword evidence="12" id="KW-0902">Two-component regulatory system</keyword>
<name>A0A328TWL6_9BACL</name>
<evidence type="ECO:0000313" key="16">
    <source>
        <dbReference type="EMBL" id="RAP74908.1"/>
    </source>
</evidence>
<dbReference type="InterPro" id="IPR004358">
    <property type="entry name" value="Sig_transdc_His_kin-like_C"/>
</dbReference>
<dbReference type="GO" id="GO:0000155">
    <property type="term" value="F:phosphorelay sensor kinase activity"/>
    <property type="evidence" value="ECO:0007669"/>
    <property type="project" value="InterPro"/>
</dbReference>
<evidence type="ECO:0000256" key="7">
    <source>
        <dbReference type="ARBA" id="ARBA00022692"/>
    </source>
</evidence>
<keyword evidence="6" id="KW-0808">Transferase</keyword>
<evidence type="ECO:0000256" key="12">
    <source>
        <dbReference type="ARBA" id="ARBA00023012"/>
    </source>
</evidence>
<evidence type="ECO:0000256" key="8">
    <source>
        <dbReference type="ARBA" id="ARBA00022741"/>
    </source>
</evidence>
<dbReference type="PANTHER" id="PTHR45453:SF2">
    <property type="entry name" value="HISTIDINE KINASE"/>
    <property type="match status" value="1"/>
</dbReference>
<dbReference type="Proteomes" id="UP000249260">
    <property type="component" value="Unassembled WGS sequence"/>
</dbReference>
<gene>
    <name evidence="16" type="ORF">DL346_16005</name>
</gene>
<dbReference type="OrthoDB" id="9780487at2"/>
<evidence type="ECO:0000256" key="13">
    <source>
        <dbReference type="ARBA" id="ARBA00023136"/>
    </source>
</evidence>
<dbReference type="Gene3D" id="1.10.287.130">
    <property type="match status" value="1"/>
</dbReference>
<comment type="caution">
    <text evidence="16">The sequence shown here is derived from an EMBL/GenBank/DDBJ whole genome shotgun (WGS) entry which is preliminary data.</text>
</comment>
<dbReference type="InterPro" id="IPR003661">
    <property type="entry name" value="HisK_dim/P_dom"/>
</dbReference>
<dbReference type="GO" id="GO:0004721">
    <property type="term" value="F:phosphoprotein phosphatase activity"/>
    <property type="evidence" value="ECO:0007669"/>
    <property type="project" value="TreeGrafter"/>
</dbReference>
<proteinExistence type="predicted"/>
<evidence type="ECO:0000256" key="1">
    <source>
        <dbReference type="ARBA" id="ARBA00000085"/>
    </source>
</evidence>
<dbReference type="InterPro" id="IPR036097">
    <property type="entry name" value="HisK_dim/P_sf"/>
</dbReference>
<keyword evidence="9 16" id="KW-0418">Kinase</keyword>
<evidence type="ECO:0000256" key="5">
    <source>
        <dbReference type="ARBA" id="ARBA00022553"/>
    </source>
</evidence>
<evidence type="ECO:0000256" key="4">
    <source>
        <dbReference type="ARBA" id="ARBA00022475"/>
    </source>
</evidence>
<sequence>MKLFLREHLPLVCWSAAQWAVVLLIYRLGGFEKLSTAVYAVFLCAVLFSCYLAIRYITHRGFYARLTNRLASLGQSVGRREQSPLPSALGRLLDAQYSHYRNEIQAWERKQREHLIFINQWAHQMKTPLSVIEMITQDEDDERLQSISEEVDRMRHGIEMMLYTARLETFEQDFSVEAVSLRQVANEAVHEYKRLFIRSHVYPEVNVDERFIVQTDAKWLRFVVLQLLSNAIKYSSGSGGKVAVTAFERDGTPVFEVRDRGVGIPKADLKRVFQAFYTGENGRSFKESTGMGLYLASEVAKKLDLRLELESEVGAGTTVRIVFGRNLTTL</sequence>
<evidence type="ECO:0000256" key="6">
    <source>
        <dbReference type="ARBA" id="ARBA00022679"/>
    </source>
</evidence>
<feature type="domain" description="Histidine kinase" evidence="15">
    <location>
        <begin position="120"/>
        <end position="327"/>
    </location>
</feature>
<keyword evidence="10" id="KW-0067">ATP-binding</keyword>
<evidence type="ECO:0000256" key="2">
    <source>
        <dbReference type="ARBA" id="ARBA00004651"/>
    </source>
</evidence>
<keyword evidence="17" id="KW-1185">Reference proteome</keyword>
<comment type="subcellular location">
    <subcellularLocation>
        <location evidence="2">Cell membrane</location>
        <topology evidence="2">Multi-pass membrane protein</topology>
    </subcellularLocation>
</comment>
<dbReference type="PRINTS" id="PR00344">
    <property type="entry name" value="BCTRLSENSOR"/>
</dbReference>
<keyword evidence="7 14" id="KW-0812">Transmembrane</keyword>
<accession>A0A328TWL6</accession>
<dbReference type="Pfam" id="PF02518">
    <property type="entry name" value="HATPase_c"/>
    <property type="match status" value="1"/>
</dbReference>
<dbReference type="Pfam" id="PF00512">
    <property type="entry name" value="HisKA"/>
    <property type="match status" value="1"/>
</dbReference>
<dbReference type="SMART" id="SM00388">
    <property type="entry name" value="HisKA"/>
    <property type="match status" value="1"/>
</dbReference>
<dbReference type="RefSeq" id="WP_112883172.1">
    <property type="nucleotide sequence ID" value="NZ_QLUW01000003.1"/>
</dbReference>
<evidence type="ECO:0000313" key="17">
    <source>
        <dbReference type="Proteomes" id="UP000249260"/>
    </source>
</evidence>
<dbReference type="EMBL" id="QLUW01000003">
    <property type="protein sequence ID" value="RAP74908.1"/>
    <property type="molecule type" value="Genomic_DNA"/>
</dbReference>
<reference evidence="16 17" key="1">
    <citation type="submission" date="2018-06" db="EMBL/GenBank/DDBJ databases">
        <title>Paenibacillus montanisoli sp. nov., isolated from mountain area soil.</title>
        <authorList>
            <person name="Wu M."/>
        </authorList>
    </citation>
    <scope>NUCLEOTIDE SEQUENCE [LARGE SCALE GENOMIC DNA]</scope>
    <source>
        <strain evidence="16 17">RA17</strain>
    </source>
</reference>
<keyword evidence="5" id="KW-0597">Phosphoprotein</keyword>
<dbReference type="InterPro" id="IPR005467">
    <property type="entry name" value="His_kinase_dom"/>
</dbReference>
<dbReference type="CDD" id="cd00082">
    <property type="entry name" value="HisKA"/>
    <property type="match status" value="1"/>
</dbReference>
<dbReference type="PANTHER" id="PTHR45453">
    <property type="entry name" value="PHOSPHATE REGULON SENSOR PROTEIN PHOR"/>
    <property type="match status" value="1"/>
</dbReference>
<feature type="transmembrane region" description="Helical" evidence="14">
    <location>
        <begin position="12"/>
        <end position="31"/>
    </location>
</feature>
<organism evidence="16 17">
    <name type="scientific">Paenibacillus montanisoli</name>
    <dbReference type="NCBI Taxonomy" id="2081970"/>
    <lineage>
        <taxon>Bacteria</taxon>
        <taxon>Bacillati</taxon>
        <taxon>Bacillota</taxon>
        <taxon>Bacilli</taxon>
        <taxon>Bacillales</taxon>
        <taxon>Paenibacillaceae</taxon>
        <taxon>Paenibacillus</taxon>
    </lineage>
</organism>
<dbReference type="SMART" id="SM00387">
    <property type="entry name" value="HATPase_c"/>
    <property type="match status" value="1"/>
</dbReference>
<dbReference type="GO" id="GO:0005886">
    <property type="term" value="C:plasma membrane"/>
    <property type="evidence" value="ECO:0007669"/>
    <property type="project" value="UniProtKB-SubCell"/>
</dbReference>
<dbReference type="Gene3D" id="3.30.565.10">
    <property type="entry name" value="Histidine kinase-like ATPase, C-terminal domain"/>
    <property type="match status" value="1"/>
</dbReference>
<evidence type="ECO:0000256" key="9">
    <source>
        <dbReference type="ARBA" id="ARBA00022777"/>
    </source>
</evidence>
<dbReference type="SUPFAM" id="SSF55874">
    <property type="entry name" value="ATPase domain of HSP90 chaperone/DNA topoisomerase II/histidine kinase"/>
    <property type="match status" value="1"/>
</dbReference>
<evidence type="ECO:0000256" key="3">
    <source>
        <dbReference type="ARBA" id="ARBA00012438"/>
    </source>
</evidence>
<keyword evidence="4" id="KW-1003">Cell membrane</keyword>
<evidence type="ECO:0000256" key="14">
    <source>
        <dbReference type="SAM" id="Phobius"/>
    </source>
</evidence>
<keyword evidence="11 14" id="KW-1133">Transmembrane helix</keyword>
<dbReference type="GO" id="GO:0005524">
    <property type="term" value="F:ATP binding"/>
    <property type="evidence" value="ECO:0007669"/>
    <property type="project" value="UniProtKB-KW"/>
</dbReference>
<evidence type="ECO:0000256" key="10">
    <source>
        <dbReference type="ARBA" id="ARBA00022840"/>
    </source>
</evidence>
<evidence type="ECO:0000256" key="11">
    <source>
        <dbReference type="ARBA" id="ARBA00022989"/>
    </source>
</evidence>
<dbReference type="PROSITE" id="PS50109">
    <property type="entry name" value="HIS_KIN"/>
    <property type="match status" value="1"/>
</dbReference>
<dbReference type="InterPro" id="IPR036890">
    <property type="entry name" value="HATPase_C_sf"/>
</dbReference>
<dbReference type="InterPro" id="IPR003594">
    <property type="entry name" value="HATPase_dom"/>
</dbReference>
<evidence type="ECO:0000259" key="15">
    <source>
        <dbReference type="PROSITE" id="PS50109"/>
    </source>
</evidence>
<keyword evidence="13 14" id="KW-0472">Membrane</keyword>
<dbReference type="EC" id="2.7.13.3" evidence="3"/>
<feature type="transmembrane region" description="Helical" evidence="14">
    <location>
        <begin position="37"/>
        <end position="57"/>
    </location>
</feature>